<evidence type="ECO:0000313" key="1">
    <source>
        <dbReference type="EMBL" id="SYX86905.1"/>
    </source>
</evidence>
<protein>
    <submittedName>
        <fullName evidence="1">Uncharacterized protein</fullName>
    </submittedName>
</protein>
<accession>A0A383RIM8</accession>
<reference evidence="2" key="1">
    <citation type="submission" date="2018-08" db="EMBL/GenBank/DDBJ databases">
        <authorList>
            <person name="Chevrot R."/>
        </authorList>
    </citation>
    <scope>NUCLEOTIDE SEQUENCE [LARGE SCALE GENOMIC DNA]</scope>
</reference>
<dbReference type="Proteomes" id="UP000304148">
    <property type="component" value="Chromosome"/>
</dbReference>
<evidence type="ECO:0000313" key="2">
    <source>
        <dbReference type="Proteomes" id="UP000304148"/>
    </source>
</evidence>
<gene>
    <name evidence="1" type="ORF">PBLR_15331</name>
</gene>
<sequence length="71" mass="7485">MGRMAAKTDANVHLETVEEATNKGAKSAKAGRAGVASLPIGEHKAGLLANSRKRSIESLCNKRKARTGRVL</sequence>
<proteinExistence type="predicted"/>
<dbReference type="AlphaFoldDB" id="A0A383RIM8"/>
<name>A0A383RIM8_PAEAL</name>
<organism evidence="1 2">
    <name type="scientific">Paenibacillus alvei</name>
    <name type="common">Bacillus alvei</name>
    <dbReference type="NCBI Taxonomy" id="44250"/>
    <lineage>
        <taxon>Bacteria</taxon>
        <taxon>Bacillati</taxon>
        <taxon>Bacillota</taxon>
        <taxon>Bacilli</taxon>
        <taxon>Bacillales</taxon>
        <taxon>Paenibacillaceae</taxon>
        <taxon>Paenibacillus</taxon>
    </lineage>
</organism>
<dbReference type="EMBL" id="LS992241">
    <property type="protein sequence ID" value="SYX86905.1"/>
    <property type="molecule type" value="Genomic_DNA"/>
</dbReference>